<dbReference type="PIRSF" id="PIRSF036158">
    <property type="entry name" value="UCP036158_MarR"/>
    <property type="match status" value="1"/>
</dbReference>
<evidence type="ECO:0000313" key="3">
    <source>
        <dbReference type="Proteomes" id="UP000075573"/>
    </source>
</evidence>
<dbReference type="PATRIC" id="fig|442.7.peg.1348"/>
<comment type="caution">
    <text evidence="2">The sequence shown here is derived from an EMBL/GenBank/DDBJ whole genome shotgun (WGS) entry which is preliminary data.</text>
</comment>
<name>A0A149QW89_9PROT</name>
<dbReference type="RefSeq" id="WP_062495498.1">
    <property type="nucleotide sequence ID" value="NZ_LHZB01000110.1"/>
</dbReference>
<evidence type="ECO:0000313" key="2">
    <source>
        <dbReference type="EMBL" id="KXV01417.1"/>
    </source>
</evidence>
<dbReference type="GO" id="GO:0003700">
    <property type="term" value="F:DNA-binding transcription factor activity"/>
    <property type="evidence" value="ECO:0007669"/>
    <property type="project" value="InterPro"/>
</dbReference>
<organism evidence="2 3">
    <name type="scientific">Gluconobacter potus</name>
    <dbReference type="NCBI Taxonomy" id="2724927"/>
    <lineage>
        <taxon>Bacteria</taxon>
        <taxon>Pseudomonadati</taxon>
        <taxon>Pseudomonadota</taxon>
        <taxon>Alphaproteobacteria</taxon>
        <taxon>Acetobacterales</taxon>
        <taxon>Acetobacteraceae</taxon>
        <taxon>Gluconobacter</taxon>
    </lineage>
</organism>
<sequence length="187" mass="21133">MKDAKGESRTPVMPDVADMERAFIVSSSHLALPGNEDLSEFEFALTVVNHAFHRWMSRGMAAAGLPDLSALDTLILHSVTHRNREKSISDLMFTLNLSERHYLNYALKKLDEHGLIQRRRHGKEVFVSTTQKGREACMEYARLRRICLLEHIPQNREVGDVTIAEVAKALRVLTGFYEQASRSAASL</sequence>
<accession>A0A149QW89</accession>
<dbReference type="InterPro" id="IPR000835">
    <property type="entry name" value="HTH_MarR-typ"/>
</dbReference>
<dbReference type="SUPFAM" id="SSF46785">
    <property type="entry name" value="Winged helix' DNA-binding domain"/>
    <property type="match status" value="1"/>
</dbReference>
<dbReference type="Proteomes" id="UP000075573">
    <property type="component" value="Unassembled WGS sequence"/>
</dbReference>
<gene>
    <name evidence="2" type="ORF">AD929_06840</name>
</gene>
<dbReference type="EMBL" id="LHZB01000110">
    <property type="protein sequence ID" value="KXV01417.1"/>
    <property type="molecule type" value="Genomic_DNA"/>
</dbReference>
<evidence type="ECO:0000259" key="1">
    <source>
        <dbReference type="Pfam" id="PF13463"/>
    </source>
</evidence>
<dbReference type="AlphaFoldDB" id="A0A149QW89"/>
<dbReference type="Gene3D" id="1.10.10.10">
    <property type="entry name" value="Winged helix-like DNA-binding domain superfamily/Winged helix DNA-binding domain"/>
    <property type="match status" value="1"/>
</dbReference>
<proteinExistence type="predicted"/>
<dbReference type="InterPro" id="IPR036388">
    <property type="entry name" value="WH-like_DNA-bd_sf"/>
</dbReference>
<reference evidence="2 3" key="1">
    <citation type="submission" date="2015-06" db="EMBL/GenBank/DDBJ databases">
        <title>Improved classification and identification of acetic acid bacteria using matrix-assisted laser desorption/ionization time-of-flight mass spectrometry; Gluconobacter nephelii and Gluconobacter uchimurae are later heterotypic synonyms of Gluconobacter japonicus and Gluconobacter oxydans, respectively.</title>
        <authorList>
            <person name="Li L."/>
            <person name="Cleenwerck I."/>
            <person name="De Vuyst L."/>
            <person name="Vandamme P."/>
        </authorList>
    </citation>
    <scope>NUCLEOTIDE SEQUENCE [LARGE SCALE GENOMIC DNA]</scope>
    <source>
        <strain evidence="2 3">LMG 1764</strain>
    </source>
</reference>
<dbReference type="InterPro" id="IPR036390">
    <property type="entry name" value="WH_DNA-bd_sf"/>
</dbReference>
<protein>
    <submittedName>
        <fullName evidence="2">Transcriptional regulator</fullName>
    </submittedName>
</protein>
<dbReference type="Pfam" id="PF13463">
    <property type="entry name" value="HTH_27"/>
    <property type="match status" value="1"/>
</dbReference>
<feature type="domain" description="HTH marR-type" evidence="1">
    <location>
        <begin position="68"/>
        <end position="133"/>
    </location>
</feature>
<dbReference type="InterPro" id="IPR014601">
    <property type="entry name" value="Trans_reg_MarR_HTH"/>
</dbReference>